<dbReference type="EMBL" id="BRXW01000141">
    <property type="protein sequence ID" value="GMI09813.1"/>
    <property type="molecule type" value="Genomic_DNA"/>
</dbReference>
<evidence type="ECO:0000313" key="2">
    <source>
        <dbReference type="EMBL" id="GMI09813.1"/>
    </source>
</evidence>
<evidence type="ECO:0000256" key="1">
    <source>
        <dbReference type="SAM" id="SignalP"/>
    </source>
</evidence>
<dbReference type="GO" id="GO:0016787">
    <property type="term" value="F:hydrolase activity"/>
    <property type="evidence" value="ECO:0007669"/>
    <property type="project" value="InterPro"/>
</dbReference>
<protein>
    <recommendedName>
        <fullName evidence="4">Pectin acetylesterase</fullName>
    </recommendedName>
</protein>
<feature type="signal peptide" evidence="1">
    <location>
        <begin position="1"/>
        <end position="20"/>
    </location>
</feature>
<comment type="caution">
    <text evidence="2">The sequence shown here is derived from an EMBL/GenBank/DDBJ whole genome shotgun (WGS) entry which is preliminary data.</text>
</comment>
<reference evidence="3" key="1">
    <citation type="journal article" date="2023" name="Commun. Biol.">
        <title>Genome analysis of Parmales, the sister group of diatoms, reveals the evolutionary specialization of diatoms from phago-mixotrophs to photoautotrophs.</title>
        <authorList>
            <person name="Ban H."/>
            <person name="Sato S."/>
            <person name="Yoshikawa S."/>
            <person name="Yamada K."/>
            <person name="Nakamura Y."/>
            <person name="Ichinomiya M."/>
            <person name="Sato N."/>
            <person name="Blanc-Mathieu R."/>
            <person name="Endo H."/>
            <person name="Kuwata A."/>
            <person name="Ogata H."/>
        </authorList>
    </citation>
    <scope>NUCLEOTIDE SEQUENCE [LARGE SCALE GENOMIC DNA]</scope>
    <source>
        <strain evidence="3">NIES 3700</strain>
    </source>
</reference>
<dbReference type="PANTHER" id="PTHR21562:SF122">
    <property type="entry name" value="PALMITOLEOYL-PROTEIN CARBOXYLESTERASE NOTUM"/>
    <property type="match status" value="1"/>
</dbReference>
<evidence type="ECO:0008006" key="4">
    <source>
        <dbReference type="Google" id="ProtNLM"/>
    </source>
</evidence>
<sequence length="396" mass="43039">MRSASLLLYVIFVHVRFAWSWSCESSGTELQLFGLPKGAGAVCNDGTPAQYYFAPSTSTSSSKSSSDTTLIYLSGGGQCSDETSCASRYDGSAYPYHDCDSSNATSPCFMSSKDNPDVCLKGGIFSELVKTANVVYVPYCSSDGWMGDGEFGNFEFRGASIAMAVVDAVVEAVPNTKTVIFGGGSAGGRGSSVLLDSVSERLKDNGVKRVLGFLDSPYYVEEDPMGDFEGFQQQTIDVYNNFISGSDLEEMIIGSACGDAYPNEEWKCLFGQYRFPFIETQHLLVADQFDGWQLSHNIHDYDGIEVNPVYTDEELVNIEEFAGKQHALLATLKEGSVYATACYSHHISEGDGFVDYKNNRGISQSDALKMLIEGKGVEMVEGLDEIPDEFVCCCGD</sequence>
<feature type="chain" id="PRO_5040733438" description="Pectin acetylesterase" evidence="1">
    <location>
        <begin position="21"/>
        <end position="396"/>
    </location>
</feature>
<name>A0A9W7KS98_9STRA</name>
<dbReference type="AlphaFoldDB" id="A0A9W7KS98"/>
<evidence type="ECO:0000313" key="3">
    <source>
        <dbReference type="Proteomes" id="UP001165122"/>
    </source>
</evidence>
<gene>
    <name evidence="2" type="ORF">TrLO_g412</name>
</gene>
<dbReference type="PANTHER" id="PTHR21562">
    <property type="entry name" value="NOTUM-RELATED"/>
    <property type="match status" value="1"/>
</dbReference>
<dbReference type="Pfam" id="PF03283">
    <property type="entry name" value="PAE"/>
    <property type="match status" value="1"/>
</dbReference>
<keyword evidence="3" id="KW-1185">Reference proteome</keyword>
<organism evidence="2 3">
    <name type="scientific">Triparma laevis f. longispina</name>
    <dbReference type="NCBI Taxonomy" id="1714387"/>
    <lineage>
        <taxon>Eukaryota</taxon>
        <taxon>Sar</taxon>
        <taxon>Stramenopiles</taxon>
        <taxon>Ochrophyta</taxon>
        <taxon>Bolidophyceae</taxon>
        <taxon>Parmales</taxon>
        <taxon>Triparmaceae</taxon>
        <taxon>Triparma</taxon>
    </lineage>
</organism>
<dbReference type="InterPro" id="IPR004963">
    <property type="entry name" value="PAE/NOTUM"/>
</dbReference>
<dbReference type="Proteomes" id="UP001165122">
    <property type="component" value="Unassembled WGS sequence"/>
</dbReference>
<dbReference type="OrthoDB" id="2015280at2759"/>
<accession>A0A9W7KS98</accession>
<keyword evidence="1" id="KW-0732">Signal</keyword>
<proteinExistence type="predicted"/>